<proteinExistence type="predicted"/>
<name>A0A3Q0RR03_AMPCI</name>
<keyword evidence="3" id="KW-1185">Reference proteome</keyword>
<organism evidence="2 3">
    <name type="scientific">Amphilophus citrinellus</name>
    <name type="common">Midas cichlid</name>
    <name type="synonym">Cichlasoma citrinellum</name>
    <dbReference type="NCBI Taxonomy" id="61819"/>
    <lineage>
        <taxon>Eukaryota</taxon>
        <taxon>Metazoa</taxon>
        <taxon>Chordata</taxon>
        <taxon>Craniata</taxon>
        <taxon>Vertebrata</taxon>
        <taxon>Euteleostomi</taxon>
        <taxon>Actinopterygii</taxon>
        <taxon>Neopterygii</taxon>
        <taxon>Teleostei</taxon>
        <taxon>Neoteleostei</taxon>
        <taxon>Acanthomorphata</taxon>
        <taxon>Ovalentaria</taxon>
        <taxon>Cichlomorphae</taxon>
        <taxon>Cichliformes</taxon>
        <taxon>Cichlidae</taxon>
        <taxon>New World cichlids</taxon>
        <taxon>Cichlasomatinae</taxon>
        <taxon>Heroini</taxon>
        <taxon>Amphilophus</taxon>
    </lineage>
</organism>
<keyword evidence="1" id="KW-1133">Transmembrane helix</keyword>
<keyword evidence="1" id="KW-0812">Transmembrane</keyword>
<dbReference type="GeneTree" id="ENSGT01140000282838"/>
<evidence type="ECO:0000313" key="3">
    <source>
        <dbReference type="Proteomes" id="UP000261340"/>
    </source>
</evidence>
<sequence length="141" mass="15334">IPGTLPTRLTTILSLLLPVSTFTALLMVMLSRLMPFTSTSLSPTSRPAASANKHTNRGVTHMCTLNSKCPICVLSYLWLHLFISTQNKFISPAALLSSTLLTKMLRPCSEPPRTLNPSLPSTLLSTVIVWRSSLSSPPTDI</sequence>
<feature type="transmembrane region" description="Helical" evidence="1">
    <location>
        <begin position="12"/>
        <end position="30"/>
    </location>
</feature>
<reference evidence="2" key="1">
    <citation type="submission" date="2025-08" db="UniProtKB">
        <authorList>
            <consortium name="Ensembl"/>
        </authorList>
    </citation>
    <scope>IDENTIFICATION</scope>
</reference>
<dbReference type="Proteomes" id="UP000261340">
    <property type="component" value="Unplaced"/>
</dbReference>
<dbReference type="Ensembl" id="ENSACIT00000013408.1">
    <property type="protein sequence ID" value="ENSACIP00000013046.1"/>
    <property type="gene ID" value="ENSACIG00000010168.1"/>
</dbReference>
<dbReference type="AlphaFoldDB" id="A0A3Q0RR03"/>
<keyword evidence="1" id="KW-0472">Membrane</keyword>
<evidence type="ECO:0000313" key="2">
    <source>
        <dbReference type="Ensembl" id="ENSACIP00000013046.1"/>
    </source>
</evidence>
<dbReference type="OMA" id="ANKHTNR"/>
<evidence type="ECO:0000256" key="1">
    <source>
        <dbReference type="SAM" id="Phobius"/>
    </source>
</evidence>
<protein>
    <submittedName>
        <fullName evidence="2">Uncharacterized protein</fullName>
    </submittedName>
</protein>
<accession>A0A3Q0RR03</accession>
<reference evidence="2" key="2">
    <citation type="submission" date="2025-09" db="UniProtKB">
        <authorList>
            <consortium name="Ensembl"/>
        </authorList>
    </citation>
    <scope>IDENTIFICATION</scope>
</reference>